<feature type="domain" description="FAS1" evidence="4">
    <location>
        <begin position="257"/>
        <end position="355"/>
    </location>
</feature>
<feature type="domain" description="FAS1" evidence="4">
    <location>
        <begin position="85"/>
        <end position="186"/>
    </location>
</feature>
<dbReference type="PANTHER" id="PTHR33985">
    <property type="entry name" value="OS02G0491300 PROTEIN-RELATED"/>
    <property type="match status" value="1"/>
</dbReference>
<keyword evidence="6" id="KW-1185">Reference proteome</keyword>
<sequence>MATAGKLQTLLLILISVVISTATALAATSPLDLSPSLSSSSPQSSRPGEEVYTPPLVATILFTLGFQELSTAAVKANISATTPITIFAPADSSLATCPTCSLPLLLQEHSVPGLYPLHFLRKLASDTKIQTLAENRCLTITTTIGGVPRDQDPGKVFVNGAEIVQPDIFHNAVMVIHGVEGFLTHLSTKSCNMEEMTTMSFPPQSLVSASGSGAMMISIMRLMQNDAIIRLESIGYRIVALAMKVKYAEISRLKTMTVFALDDANLLTGNGLLYLSNFHFHVVPNRRILASELVTLPTGTVLPTMDNEQKLVVTNPGGGGALVPLRINYVRVVTLDLLHNSRIVVHQVSAPFPHMVDQSQFSVSQIQQTGCDVNSTEGICNIGYQAAPVGAPSFPVQPEGHYGL</sequence>
<proteinExistence type="inferred from homology"/>
<dbReference type="AlphaFoldDB" id="A0A9P1DX92"/>
<protein>
    <recommendedName>
        <fullName evidence="4">FAS1 domain-containing protein</fullName>
    </recommendedName>
</protein>
<dbReference type="InterPro" id="IPR000782">
    <property type="entry name" value="FAS1_domain"/>
</dbReference>
<name>A0A9P1DX92_CUSEU</name>
<feature type="region of interest" description="Disordered" evidence="2">
    <location>
        <begin position="31"/>
        <end position="50"/>
    </location>
</feature>
<evidence type="ECO:0000256" key="2">
    <source>
        <dbReference type="SAM" id="MobiDB-lite"/>
    </source>
</evidence>
<dbReference type="OrthoDB" id="765989at2759"/>
<dbReference type="Proteomes" id="UP001152484">
    <property type="component" value="Unassembled WGS sequence"/>
</dbReference>
<dbReference type="EMBL" id="CAMAPE010000004">
    <property type="protein sequence ID" value="CAH9056208.1"/>
    <property type="molecule type" value="Genomic_DNA"/>
</dbReference>
<dbReference type="Gene3D" id="2.30.180.10">
    <property type="entry name" value="FAS1 domain"/>
    <property type="match status" value="1"/>
</dbReference>
<feature type="compositionally biased region" description="Low complexity" evidence="2">
    <location>
        <begin position="31"/>
        <end position="45"/>
    </location>
</feature>
<keyword evidence="3" id="KW-0732">Signal</keyword>
<gene>
    <name evidence="5" type="ORF">CEURO_LOCUS883</name>
</gene>
<feature type="chain" id="PRO_5040460292" description="FAS1 domain-containing protein" evidence="3">
    <location>
        <begin position="27"/>
        <end position="404"/>
    </location>
</feature>
<reference evidence="5" key="1">
    <citation type="submission" date="2022-07" db="EMBL/GenBank/DDBJ databases">
        <authorList>
            <person name="Macas J."/>
            <person name="Novak P."/>
            <person name="Neumann P."/>
        </authorList>
    </citation>
    <scope>NUCLEOTIDE SEQUENCE</scope>
</reference>
<evidence type="ECO:0000313" key="6">
    <source>
        <dbReference type="Proteomes" id="UP001152484"/>
    </source>
</evidence>
<dbReference type="Pfam" id="PF02469">
    <property type="entry name" value="Fasciclin"/>
    <property type="match status" value="1"/>
</dbReference>
<evidence type="ECO:0000256" key="3">
    <source>
        <dbReference type="SAM" id="SignalP"/>
    </source>
</evidence>
<dbReference type="SMART" id="SM00554">
    <property type="entry name" value="FAS1"/>
    <property type="match status" value="2"/>
</dbReference>
<evidence type="ECO:0000256" key="1">
    <source>
        <dbReference type="ARBA" id="ARBA00007843"/>
    </source>
</evidence>
<dbReference type="InterPro" id="IPR036378">
    <property type="entry name" value="FAS1_dom_sf"/>
</dbReference>
<dbReference type="PANTHER" id="PTHR33985:SF2">
    <property type="entry name" value="EXPRESSED PROTEIN"/>
    <property type="match status" value="1"/>
</dbReference>
<feature type="signal peptide" evidence="3">
    <location>
        <begin position="1"/>
        <end position="26"/>
    </location>
</feature>
<dbReference type="InterPro" id="IPR052806">
    <property type="entry name" value="Fasciclin-like_AGP"/>
</dbReference>
<accession>A0A9P1DX92</accession>
<organism evidence="5 6">
    <name type="scientific">Cuscuta europaea</name>
    <name type="common">European dodder</name>
    <dbReference type="NCBI Taxonomy" id="41803"/>
    <lineage>
        <taxon>Eukaryota</taxon>
        <taxon>Viridiplantae</taxon>
        <taxon>Streptophyta</taxon>
        <taxon>Embryophyta</taxon>
        <taxon>Tracheophyta</taxon>
        <taxon>Spermatophyta</taxon>
        <taxon>Magnoliopsida</taxon>
        <taxon>eudicotyledons</taxon>
        <taxon>Gunneridae</taxon>
        <taxon>Pentapetalae</taxon>
        <taxon>asterids</taxon>
        <taxon>lamiids</taxon>
        <taxon>Solanales</taxon>
        <taxon>Convolvulaceae</taxon>
        <taxon>Cuscuteae</taxon>
        <taxon>Cuscuta</taxon>
        <taxon>Cuscuta subgen. Cuscuta</taxon>
    </lineage>
</organism>
<dbReference type="SUPFAM" id="SSF82153">
    <property type="entry name" value="FAS1 domain"/>
    <property type="match status" value="2"/>
</dbReference>
<evidence type="ECO:0000259" key="4">
    <source>
        <dbReference type="SMART" id="SM00554"/>
    </source>
</evidence>
<comment type="similarity">
    <text evidence="1">Belongs to the fasciclin-like AGP family.</text>
</comment>
<comment type="caution">
    <text evidence="5">The sequence shown here is derived from an EMBL/GenBank/DDBJ whole genome shotgun (WGS) entry which is preliminary data.</text>
</comment>
<evidence type="ECO:0000313" key="5">
    <source>
        <dbReference type="EMBL" id="CAH9056208.1"/>
    </source>
</evidence>